<accession>A0ABU4G6F4</accession>
<dbReference type="EMBL" id="JAUBDI010000003">
    <property type="protein sequence ID" value="MDW0112539.1"/>
    <property type="molecule type" value="Genomic_DNA"/>
</dbReference>
<gene>
    <name evidence="8" type="ORF">QT711_05025</name>
</gene>
<dbReference type="Gene3D" id="3.90.1720.10">
    <property type="entry name" value="endopeptidase domain like (from Nostoc punctiforme)"/>
    <property type="match status" value="1"/>
</dbReference>
<keyword evidence="4" id="KW-0788">Thiol protease</keyword>
<feature type="domain" description="NlpC/P60" evidence="7">
    <location>
        <begin position="24"/>
        <end position="146"/>
    </location>
</feature>
<dbReference type="InterPro" id="IPR001119">
    <property type="entry name" value="SLH_dom"/>
</dbReference>
<organism evidence="8 9">
    <name type="scientific">Sporosarcina saromensis</name>
    <dbReference type="NCBI Taxonomy" id="359365"/>
    <lineage>
        <taxon>Bacteria</taxon>
        <taxon>Bacillati</taxon>
        <taxon>Bacillota</taxon>
        <taxon>Bacilli</taxon>
        <taxon>Bacillales</taxon>
        <taxon>Caryophanaceae</taxon>
        <taxon>Sporosarcina</taxon>
    </lineage>
</organism>
<dbReference type="SUPFAM" id="SSF54001">
    <property type="entry name" value="Cysteine proteinases"/>
    <property type="match status" value="1"/>
</dbReference>
<feature type="signal peptide" evidence="5">
    <location>
        <begin position="1"/>
        <end position="22"/>
    </location>
</feature>
<evidence type="ECO:0000256" key="5">
    <source>
        <dbReference type="SAM" id="SignalP"/>
    </source>
</evidence>
<keyword evidence="5" id="KW-0732">Signal</keyword>
<dbReference type="InterPro" id="IPR038765">
    <property type="entry name" value="Papain-like_cys_pep_sf"/>
</dbReference>
<evidence type="ECO:0000256" key="1">
    <source>
        <dbReference type="ARBA" id="ARBA00007074"/>
    </source>
</evidence>
<comment type="caution">
    <text evidence="8">The sequence shown here is derived from an EMBL/GenBank/DDBJ whole genome shotgun (WGS) entry which is preliminary data.</text>
</comment>
<evidence type="ECO:0000256" key="4">
    <source>
        <dbReference type="ARBA" id="ARBA00022807"/>
    </source>
</evidence>
<evidence type="ECO:0000256" key="3">
    <source>
        <dbReference type="ARBA" id="ARBA00022801"/>
    </source>
</evidence>
<dbReference type="Pfam" id="PF00395">
    <property type="entry name" value="SLH"/>
    <property type="match status" value="2"/>
</dbReference>
<evidence type="ECO:0000259" key="7">
    <source>
        <dbReference type="PROSITE" id="PS51935"/>
    </source>
</evidence>
<keyword evidence="9" id="KW-1185">Reference proteome</keyword>
<evidence type="ECO:0000313" key="8">
    <source>
        <dbReference type="EMBL" id="MDW0112539.1"/>
    </source>
</evidence>
<sequence length="297" mass="32068">MKRMMFLVFACLLLSTSTPAMASASSATSLIQTASAYKGTPYRYGGTTTAGFDCSGYTQFVFKKEGVSIPRDTKSQYASGKAISKSNLKTGDLVFFNTFGKGASHVGIYVGSSKFIHASTSRGVMVSSINDPAYWGSRYIGARRVNNFQAETTIASAPEVDYATRAEIAQILVEELNLSVPTDGPAFKDVTTSHPQYKVIAAAAEAGIFSGNSAGEFMPDDYLTRSQLAKVLVEAYDMPIIAGQTPFKDVAHSNWANNYINTLYKNGITSGYTDGTFGTNKKVTANEFKIFMSRLTK</sequence>
<evidence type="ECO:0000259" key="6">
    <source>
        <dbReference type="PROSITE" id="PS51272"/>
    </source>
</evidence>
<dbReference type="InterPro" id="IPR051202">
    <property type="entry name" value="Peptidase_C40"/>
</dbReference>
<dbReference type="Pfam" id="PF00877">
    <property type="entry name" value="NLPC_P60"/>
    <property type="match status" value="1"/>
</dbReference>
<dbReference type="PROSITE" id="PS51272">
    <property type="entry name" value="SLH"/>
    <property type="match status" value="2"/>
</dbReference>
<proteinExistence type="inferred from homology"/>
<keyword evidence="3" id="KW-0378">Hydrolase</keyword>
<feature type="domain" description="SLH" evidence="6">
    <location>
        <begin position="247"/>
        <end position="297"/>
    </location>
</feature>
<reference evidence="8 9" key="1">
    <citation type="submission" date="2023-06" db="EMBL/GenBank/DDBJ databases">
        <title>Sporosarcina sp. nov., isolated from Korean traditional fermented seafood 'Jeotgal'.</title>
        <authorList>
            <person name="Yang A.I."/>
            <person name="Shin N.-R."/>
        </authorList>
    </citation>
    <scope>NUCLEOTIDE SEQUENCE [LARGE SCALE GENOMIC DNA]</scope>
    <source>
        <strain evidence="8 9">KCTC13119</strain>
    </source>
</reference>
<dbReference type="PANTHER" id="PTHR47053">
    <property type="entry name" value="MUREIN DD-ENDOPEPTIDASE MEPH-RELATED"/>
    <property type="match status" value="1"/>
</dbReference>
<name>A0ABU4G6F4_9BACL</name>
<feature type="domain" description="SLH" evidence="6">
    <location>
        <begin position="183"/>
        <end position="246"/>
    </location>
</feature>
<dbReference type="PANTHER" id="PTHR47053:SF1">
    <property type="entry name" value="MUREIN DD-ENDOPEPTIDASE MEPH-RELATED"/>
    <property type="match status" value="1"/>
</dbReference>
<keyword evidence="2" id="KW-0645">Protease</keyword>
<protein>
    <submittedName>
        <fullName evidence="8">NlpC/P60 family protein</fullName>
    </submittedName>
</protein>
<feature type="chain" id="PRO_5045921403" evidence="5">
    <location>
        <begin position="23"/>
        <end position="297"/>
    </location>
</feature>
<comment type="similarity">
    <text evidence="1">Belongs to the peptidase C40 family.</text>
</comment>
<dbReference type="Proteomes" id="UP001282284">
    <property type="component" value="Unassembled WGS sequence"/>
</dbReference>
<evidence type="ECO:0000256" key="2">
    <source>
        <dbReference type="ARBA" id="ARBA00022670"/>
    </source>
</evidence>
<dbReference type="InterPro" id="IPR000064">
    <property type="entry name" value="NLP_P60_dom"/>
</dbReference>
<evidence type="ECO:0000313" key="9">
    <source>
        <dbReference type="Proteomes" id="UP001282284"/>
    </source>
</evidence>
<dbReference type="PROSITE" id="PS51935">
    <property type="entry name" value="NLPC_P60"/>
    <property type="match status" value="1"/>
</dbReference>